<keyword evidence="2" id="KW-1003">Cell membrane</keyword>
<keyword evidence="4" id="KW-0808">Transferase</keyword>
<dbReference type="InterPro" id="IPR003660">
    <property type="entry name" value="HAMP_dom"/>
</dbReference>
<reference evidence="9 10" key="1">
    <citation type="submission" date="2019-06" db="EMBL/GenBank/DDBJ databases">
        <title>Saccharibacillus brassicae sp. nov., an endophytic bacterium isolated from Chinese cabbage seeds (Brassica pekinensis).</title>
        <authorList>
            <person name="Jiang L."/>
            <person name="Lee J."/>
            <person name="Kim S.W."/>
        </authorList>
    </citation>
    <scope>NUCLEOTIDE SEQUENCE [LARGE SCALE GENOMIC DNA]</scope>
    <source>
        <strain evidence="10">KCTC 43072 / ATSA2</strain>
    </source>
</reference>
<dbReference type="CDD" id="cd06225">
    <property type="entry name" value="HAMP"/>
    <property type="match status" value="1"/>
</dbReference>
<dbReference type="InterPro" id="IPR036890">
    <property type="entry name" value="HATPase_C_sf"/>
</dbReference>
<evidence type="ECO:0000259" key="8">
    <source>
        <dbReference type="PROSITE" id="PS50885"/>
    </source>
</evidence>
<dbReference type="InterPro" id="IPR010559">
    <property type="entry name" value="Sig_transdc_His_kin_internal"/>
</dbReference>
<sequence length="609" mass="67230">MGKFAQYRSLWSRKQARRANRSLAFKLIGINLILIAVPLLLSSLLSGIGYSRAVQRNVGAYQADAVHEFSANLDIYMNELALLSVLPYQTPDLLDYLERRDAGEATVYEERMLLEEFMRRIRVNGRVDTIGITLQAQQVRSYVEPPDSPGRFTEEDDPDLSAFAEAAAFGEAVFVGPHSLKSDNGSTYSVFSAVRVIRSLESGKRLAILKIDVPSSDLRERIANLSGSGERSVAVLGGSGEPIYESGAFPDSTGRLAAYRGEGTVTLGSGRSSVLMTYVTSPVTGWTVLQAVPMSILLKDAETVNRQMLLVGLACLAASIFVSVLYALRITRPLSRLRHSMKLVEKGQFGISIPVESEDEIGHLSRTFNLMVSRLGTLTYRLYETEIREKNAEIASLQSQINPHFLYNTLGSISMYAELEGNREVVSMTNHLSALLRYSMGGGRDEVTVREEIEHIRGYLAIQGIRYEERLRYRIEAEPGLMDSPVIRLTLQPVVENAIVHGLEHGIGEVGIVIAIGLSGERILISVTDDGPGMSDEQLRRQNAKMEEGLLPEGPGGHGLVNVHRRLVLKYGSGFGVRLERAESGGIRASIRLPDLREREEEEGRDRHG</sequence>
<dbReference type="SUPFAM" id="SSF158472">
    <property type="entry name" value="HAMP domain-like"/>
    <property type="match status" value="1"/>
</dbReference>
<dbReference type="Gene3D" id="3.30.565.10">
    <property type="entry name" value="Histidine kinase-like ATPase, C-terminal domain"/>
    <property type="match status" value="1"/>
</dbReference>
<dbReference type="Proteomes" id="UP000316968">
    <property type="component" value="Chromosome"/>
</dbReference>
<dbReference type="Pfam" id="PF02518">
    <property type="entry name" value="HATPase_c"/>
    <property type="match status" value="1"/>
</dbReference>
<protein>
    <submittedName>
        <fullName evidence="9">Sensor histidine kinase</fullName>
    </submittedName>
</protein>
<feature type="transmembrane region" description="Helical" evidence="7">
    <location>
        <begin position="308"/>
        <end position="328"/>
    </location>
</feature>
<dbReference type="GO" id="GO:0005886">
    <property type="term" value="C:plasma membrane"/>
    <property type="evidence" value="ECO:0007669"/>
    <property type="project" value="UniProtKB-SubCell"/>
</dbReference>
<dbReference type="GO" id="GO:0000155">
    <property type="term" value="F:phosphorelay sensor kinase activity"/>
    <property type="evidence" value="ECO:0007669"/>
    <property type="project" value="InterPro"/>
</dbReference>
<evidence type="ECO:0000256" key="6">
    <source>
        <dbReference type="ARBA" id="ARBA00023136"/>
    </source>
</evidence>
<gene>
    <name evidence="9" type="ORF">FFV09_09405</name>
</gene>
<dbReference type="PANTHER" id="PTHR34220:SF7">
    <property type="entry name" value="SENSOR HISTIDINE KINASE YPDA"/>
    <property type="match status" value="1"/>
</dbReference>
<comment type="subcellular location">
    <subcellularLocation>
        <location evidence="1">Cell membrane</location>
        <topology evidence="1">Multi-pass membrane protein</topology>
    </subcellularLocation>
</comment>
<dbReference type="PROSITE" id="PS50885">
    <property type="entry name" value="HAMP"/>
    <property type="match status" value="1"/>
</dbReference>
<dbReference type="KEGG" id="saca:FFV09_09405"/>
<evidence type="ECO:0000313" key="10">
    <source>
        <dbReference type="Proteomes" id="UP000316968"/>
    </source>
</evidence>
<dbReference type="SMART" id="SM00304">
    <property type="entry name" value="HAMP"/>
    <property type="match status" value="1"/>
</dbReference>
<dbReference type="InterPro" id="IPR050640">
    <property type="entry name" value="Bact_2-comp_sensor_kinase"/>
</dbReference>
<evidence type="ECO:0000256" key="4">
    <source>
        <dbReference type="ARBA" id="ARBA00022679"/>
    </source>
</evidence>
<dbReference type="Gene3D" id="6.10.340.10">
    <property type="match status" value="1"/>
</dbReference>
<keyword evidence="6 7" id="KW-0472">Membrane</keyword>
<dbReference type="AlphaFoldDB" id="A0A4Y6UXA5"/>
<keyword evidence="7" id="KW-0812">Transmembrane</keyword>
<dbReference type="InterPro" id="IPR003594">
    <property type="entry name" value="HATPase_dom"/>
</dbReference>
<dbReference type="OrthoDB" id="9776552at2"/>
<dbReference type="Pfam" id="PF06580">
    <property type="entry name" value="His_kinase"/>
    <property type="match status" value="1"/>
</dbReference>
<keyword evidence="7" id="KW-1133">Transmembrane helix</keyword>
<evidence type="ECO:0000313" key="9">
    <source>
        <dbReference type="EMBL" id="QDH21046.1"/>
    </source>
</evidence>
<dbReference type="PANTHER" id="PTHR34220">
    <property type="entry name" value="SENSOR HISTIDINE KINASE YPDA"/>
    <property type="match status" value="1"/>
</dbReference>
<evidence type="ECO:0000256" key="2">
    <source>
        <dbReference type="ARBA" id="ARBA00022475"/>
    </source>
</evidence>
<evidence type="ECO:0000256" key="1">
    <source>
        <dbReference type="ARBA" id="ARBA00004651"/>
    </source>
</evidence>
<dbReference type="EMBL" id="CP041217">
    <property type="protein sequence ID" value="QDH21046.1"/>
    <property type="molecule type" value="Genomic_DNA"/>
</dbReference>
<evidence type="ECO:0000256" key="7">
    <source>
        <dbReference type="SAM" id="Phobius"/>
    </source>
</evidence>
<proteinExistence type="predicted"/>
<evidence type="ECO:0000256" key="3">
    <source>
        <dbReference type="ARBA" id="ARBA00022553"/>
    </source>
</evidence>
<keyword evidence="5 9" id="KW-0418">Kinase</keyword>
<dbReference type="SUPFAM" id="SSF55874">
    <property type="entry name" value="ATPase domain of HSP90 chaperone/DNA topoisomerase II/histidine kinase"/>
    <property type="match status" value="1"/>
</dbReference>
<feature type="transmembrane region" description="Helical" evidence="7">
    <location>
        <begin position="23"/>
        <end position="45"/>
    </location>
</feature>
<keyword evidence="10" id="KW-1185">Reference proteome</keyword>
<dbReference type="RefSeq" id="WP_141447593.1">
    <property type="nucleotide sequence ID" value="NZ_CP041217.1"/>
</dbReference>
<accession>A0A4Y6UXA5</accession>
<dbReference type="Pfam" id="PF00672">
    <property type="entry name" value="HAMP"/>
    <property type="match status" value="1"/>
</dbReference>
<keyword evidence="3" id="KW-0597">Phosphoprotein</keyword>
<evidence type="ECO:0000256" key="5">
    <source>
        <dbReference type="ARBA" id="ARBA00022777"/>
    </source>
</evidence>
<name>A0A4Y6UXA5_SACBS</name>
<feature type="domain" description="HAMP" evidence="8">
    <location>
        <begin position="328"/>
        <end position="380"/>
    </location>
</feature>
<organism evidence="9 10">
    <name type="scientific">Saccharibacillus brassicae</name>
    <dbReference type="NCBI Taxonomy" id="2583377"/>
    <lineage>
        <taxon>Bacteria</taxon>
        <taxon>Bacillati</taxon>
        <taxon>Bacillota</taxon>
        <taxon>Bacilli</taxon>
        <taxon>Bacillales</taxon>
        <taxon>Paenibacillaceae</taxon>
        <taxon>Saccharibacillus</taxon>
    </lineage>
</organism>